<protein>
    <submittedName>
        <fullName evidence="9">Carbohydrate ABC transporter membrane protein 1 (CUT1 family)</fullName>
    </submittedName>
</protein>
<dbReference type="Proteomes" id="UP000244089">
    <property type="component" value="Unassembled WGS sequence"/>
</dbReference>
<evidence type="ECO:0000313" key="10">
    <source>
        <dbReference type="Proteomes" id="UP000244089"/>
    </source>
</evidence>
<dbReference type="PANTHER" id="PTHR30193:SF37">
    <property type="entry name" value="INNER MEMBRANE ABC TRANSPORTER PERMEASE PROTEIN YCJO"/>
    <property type="match status" value="1"/>
</dbReference>
<dbReference type="RefSeq" id="WP_108140081.1">
    <property type="nucleotide sequence ID" value="NZ_QAXS01000014.1"/>
</dbReference>
<feature type="transmembrane region" description="Helical" evidence="7">
    <location>
        <begin position="168"/>
        <end position="187"/>
    </location>
</feature>
<dbReference type="Pfam" id="PF00528">
    <property type="entry name" value="BPD_transp_1"/>
    <property type="match status" value="1"/>
</dbReference>
<feature type="transmembrane region" description="Helical" evidence="7">
    <location>
        <begin position="109"/>
        <end position="129"/>
    </location>
</feature>
<gene>
    <name evidence="9" type="ORF">C8C76_11431</name>
</gene>
<feature type="transmembrane region" description="Helical" evidence="7">
    <location>
        <begin position="218"/>
        <end position="239"/>
    </location>
</feature>
<evidence type="ECO:0000313" key="9">
    <source>
        <dbReference type="EMBL" id="PTV98764.1"/>
    </source>
</evidence>
<accession>A0A2T5RJI2</accession>
<proteinExistence type="inferred from homology"/>
<comment type="caution">
    <text evidence="9">The sequence shown here is derived from an EMBL/GenBank/DDBJ whole genome shotgun (WGS) entry which is preliminary data.</text>
</comment>
<organism evidence="9 10">
    <name type="scientific">Halanaerobium saccharolyticum</name>
    <dbReference type="NCBI Taxonomy" id="43595"/>
    <lineage>
        <taxon>Bacteria</taxon>
        <taxon>Bacillati</taxon>
        <taxon>Bacillota</taxon>
        <taxon>Clostridia</taxon>
        <taxon>Halanaerobiales</taxon>
        <taxon>Halanaerobiaceae</taxon>
        <taxon>Halanaerobium</taxon>
    </lineage>
</organism>
<name>A0A2T5RJI2_9FIRM</name>
<dbReference type="PANTHER" id="PTHR30193">
    <property type="entry name" value="ABC TRANSPORTER PERMEASE PROTEIN"/>
    <property type="match status" value="1"/>
</dbReference>
<evidence type="ECO:0000256" key="2">
    <source>
        <dbReference type="ARBA" id="ARBA00022448"/>
    </source>
</evidence>
<dbReference type="OrthoDB" id="9779462at2"/>
<evidence type="ECO:0000256" key="7">
    <source>
        <dbReference type="RuleBase" id="RU363032"/>
    </source>
</evidence>
<dbReference type="GO" id="GO:0055085">
    <property type="term" value="P:transmembrane transport"/>
    <property type="evidence" value="ECO:0007669"/>
    <property type="project" value="InterPro"/>
</dbReference>
<dbReference type="InterPro" id="IPR000515">
    <property type="entry name" value="MetI-like"/>
</dbReference>
<comment type="similarity">
    <text evidence="7">Belongs to the binding-protein-dependent transport system permease family.</text>
</comment>
<dbReference type="Gene3D" id="1.10.3720.10">
    <property type="entry name" value="MetI-like"/>
    <property type="match status" value="1"/>
</dbReference>
<feature type="domain" description="ABC transmembrane type-1" evidence="8">
    <location>
        <begin position="72"/>
        <end position="288"/>
    </location>
</feature>
<keyword evidence="3" id="KW-1003">Cell membrane</keyword>
<dbReference type="InterPro" id="IPR051393">
    <property type="entry name" value="ABC_transporter_permease"/>
</dbReference>
<evidence type="ECO:0000256" key="3">
    <source>
        <dbReference type="ARBA" id="ARBA00022475"/>
    </source>
</evidence>
<feature type="transmembrane region" description="Helical" evidence="7">
    <location>
        <begin position="265"/>
        <end position="289"/>
    </location>
</feature>
<keyword evidence="2 7" id="KW-0813">Transport</keyword>
<dbReference type="GO" id="GO:0005886">
    <property type="term" value="C:plasma membrane"/>
    <property type="evidence" value="ECO:0007669"/>
    <property type="project" value="UniProtKB-SubCell"/>
</dbReference>
<dbReference type="CDD" id="cd06261">
    <property type="entry name" value="TM_PBP2"/>
    <property type="match status" value="1"/>
</dbReference>
<dbReference type="SUPFAM" id="SSF161098">
    <property type="entry name" value="MetI-like"/>
    <property type="match status" value="1"/>
</dbReference>
<feature type="transmembrane region" description="Helical" evidence="7">
    <location>
        <begin position="12"/>
        <end position="32"/>
    </location>
</feature>
<reference evidence="9 10" key="1">
    <citation type="submission" date="2018-04" db="EMBL/GenBank/DDBJ databases">
        <title>Subsurface microbial communities from deep shales in Ohio and West Virginia, USA.</title>
        <authorList>
            <person name="Wrighton K."/>
        </authorList>
    </citation>
    <scope>NUCLEOTIDE SEQUENCE [LARGE SCALE GENOMIC DNA]</scope>
    <source>
        <strain evidence="9 10">WC1</strain>
    </source>
</reference>
<keyword evidence="6 7" id="KW-0472">Membrane</keyword>
<evidence type="ECO:0000259" key="8">
    <source>
        <dbReference type="PROSITE" id="PS50928"/>
    </source>
</evidence>
<evidence type="ECO:0000256" key="1">
    <source>
        <dbReference type="ARBA" id="ARBA00004651"/>
    </source>
</evidence>
<evidence type="ECO:0000256" key="4">
    <source>
        <dbReference type="ARBA" id="ARBA00022692"/>
    </source>
</evidence>
<dbReference type="EMBL" id="QAXS01000014">
    <property type="protein sequence ID" value="PTV98764.1"/>
    <property type="molecule type" value="Genomic_DNA"/>
</dbReference>
<dbReference type="InterPro" id="IPR035906">
    <property type="entry name" value="MetI-like_sf"/>
</dbReference>
<keyword evidence="5 7" id="KW-1133">Transmembrane helix</keyword>
<dbReference type="AlphaFoldDB" id="A0A2T5RJI2"/>
<evidence type="ECO:0000256" key="6">
    <source>
        <dbReference type="ARBA" id="ARBA00023136"/>
    </source>
</evidence>
<evidence type="ECO:0000256" key="5">
    <source>
        <dbReference type="ARBA" id="ARBA00022989"/>
    </source>
</evidence>
<sequence>MMNKKELMNNKYFIAALFLLPAVIFSLVYLIIPIPLSTYYSFFKWDGIGAMEFLGLENWSKLLSDPIFWSSMANNFKLVLISLVVQIPIALFLAVLLTRKIKGANFFKTIFFVPMLLSSIAVAFLWRYMYDPTFGLINGFLNLVGLEQLTRSWLGDSNIAFYSASAPIQWRFIPLYMIIFMAAISNIPKQLYEAAEIDGANNWQSFFYVTLPMLRSTVVNASVLIIVGSLKYFAMIFALTGGGPNHASELMATYLYTKSFTEMNMGYGSTISVALFLVALIVSVVFLNFSKKDVRN</sequence>
<keyword evidence="4 7" id="KW-0812">Transmembrane</keyword>
<comment type="subcellular location">
    <subcellularLocation>
        <location evidence="1 7">Cell membrane</location>
        <topology evidence="1 7">Multi-pass membrane protein</topology>
    </subcellularLocation>
</comment>
<feature type="transmembrane region" description="Helical" evidence="7">
    <location>
        <begin position="78"/>
        <end position="97"/>
    </location>
</feature>
<dbReference type="PROSITE" id="PS50928">
    <property type="entry name" value="ABC_TM1"/>
    <property type="match status" value="1"/>
</dbReference>